<dbReference type="EMBL" id="CP047166">
    <property type="protein sequence ID" value="QRF67586.1"/>
    <property type="molecule type" value="Genomic_DNA"/>
</dbReference>
<feature type="domain" description="HTH lysR-type" evidence="1">
    <location>
        <begin position="14"/>
        <end position="57"/>
    </location>
</feature>
<evidence type="ECO:0000259" key="1">
    <source>
        <dbReference type="Pfam" id="PF00126"/>
    </source>
</evidence>
<proteinExistence type="predicted"/>
<reference evidence="2 3" key="1">
    <citation type="submission" date="2019-12" db="EMBL/GenBank/DDBJ databases">
        <title>Complete Genome Sequence of a Quorum-Sensing Bacterium,Rhodobacteraceae bacterium C31, Isolated from a marine microalgae symbiotic bacteria.</title>
        <authorList>
            <person name="Zhang Y."/>
        </authorList>
    </citation>
    <scope>NUCLEOTIDE SEQUENCE [LARGE SCALE GENOMIC DNA]</scope>
    <source>
        <strain evidence="2 3">C31</strain>
    </source>
</reference>
<dbReference type="SUPFAM" id="SSF46785">
    <property type="entry name" value="Winged helix' DNA-binding domain"/>
    <property type="match status" value="1"/>
</dbReference>
<dbReference type="Pfam" id="PF00126">
    <property type="entry name" value="HTH_1"/>
    <property type="match status" value="1"/>
</dbReference>
<accession>A0ABX7FBU3</accession>
<name>A0ABX7FBU3_9RHOB</name>
<dbReference type="Proteomes" id="UP000596387">
    <property type="component" value="Chromosome"/>
</dbReference>
<dbReference type="RefSeq" id="WP_052260363.1">
    <property type="nucleotide sequence ID" value="NZ_CP047166.1"/>
</dbReference>
<evidence type="ECO:0000313" key="3">
    <source>
        <dbReference type="Proteomes" id="UP000596387"/>
    </source>
</evidence>
<dbReference type="InterPro" id="IPR036390">
    <property type="entry name" value="WH_DNA-bd_sf"/>
</dbReference>
<sequence length="62" mass="6340">MTRAALNGSRADEILTFLAIVETGSFVSGSRSMGLSRSAAGKALSRLEVHGGARLLNGPLAP</sequence>
<dbReference type="InterPro" id="IPR000847">
    <property type="entry name" value="LysR_HTH_N"/>
</dbReference>
<keyword evidence="3" id="KW-1185">Reference proteome</keyword>
<dbReference type="Gene3D" id="1.10.10.10">
    <property type="entry name" value="Winged helix-like DNA-binding domain superfamily/Winged helix DNA-binding domain"/>
    <property type="match status" value="1"/>
</dbReference>
<evidence type="ECO:0000313" key="2">
    <source>
        <dbReference type="EMBL" id="QRF67586.1"/>
    </source>
</evidence>
<dbReference type="InterPro" id="IPR036388">
    <property type="entry name" value="WH-like_DNA-bd_sf"/>
</dbReference>
<protein>
    <submittedName>
        <fullName evidence="2">LysR family transcriptional regulator</fullName>
    </submittedName>
</protein>
<gene>
    <name evidence="2" type="ORF">GQA70_15470</name>
</gene>
<organism evidence="2 3">
    <name type="scientific">Ponticoccus alexandrii</name>
    <dbReference type="NCBI Taxonomy" id="1943633"/>
    <lineage>
        <taxon>Bacteria</taxon>
        <taxon>Pseudomonadati</taxon>
        <taxon>Pseudomonadota</taxon>
        <taxon>Alphaproteobacteria</taxon>
        <taxon>Rhodobacterales</taxon>
        <taxon>Roseobacteraceae</taxon>
        <taxon>Ponticoccus</taxon>
    </lineage>
</organism>